<evidence type="ECO:0000256" key="1">
    <source>
        <dbReference type="ARBA" id="ARBA00022737"/>
    </source>
</evidence>
<dbReference type="EMBL" id="CAKKNE010000004">
    <property type="protein sequence ID" value="CAH0374720.1"/>
    <property type="molecule type" value="Genomic_DNA"/>
</dbReference>
<name>A0A8J2SQ80_9STRA</name>
<dbReference type="InterPro" id="IPR006636">
    <property type="entry name" value="STI1_HS-bd"/>
</dbReference>
<evidence type="ECO:0000313" key="7">
    <source>
        <dbReference type="EMBL" id="CAH0374720.1"/>
    </source>
</evidence>
<dbReference type="PROSITE" id="PS50053">
    <property type="entry name" value="UBIQUITIN_2"/>
    <property type="match status" value="1"/>
</dbReference>
<feature type="domain" description="UBA" evidence="5">
    <location>
        <begin position="327"/>
        <end position="368"/>
    </location>
</feature>
<keyword evidence="3" id="KW-0234">DNA repair</keyword>
<organism evidence="7 8">
    <name type="scientific">Pelagomonas calceolata</name>
    <dbReference type="NCBI Taxonomy" id="35677"/>
    <lineage>
        <taxon>Eukaryota</taxon>
        <taxon>Sar</taxon>
        <taxon>Stramenopiles</taxon>
        <taxon>Ochrophyta</taxon>
        <taxon>Pelagophyceae</taxon>
        <taxon>Pelagomonadales</taxon>
        <taxon>Pelagomonadaceae</taxon>
        <taxon>Pelagomonas</taxon>
    </lineage>
</organism>
<dbReference type="Pfam" id="PF00240">
    <property type="entry name" value="ubiquitin"/>
    <property type="match status" value="1"/>
</dbReference>
<sequence>MIVQVKTLEGRLFKVEAAPEASIKAVKDIIETSQPELKAAMMKLIHSGKVLKDDETLADKGVTEQSFLVCMVTKPKRARPAPAPAPAPAPTPAAPAPAPAAAAPAPAPAATPQNDEFVSPEALAQLNAMGFGHEEQSRAALRAAMGNVDMAVEFLMNGIPEEQPSQNVEMTEAQAASPLAVLRSHPQFDELRRTIQANPASLQQVLQGLGREDPQLLQTIKDNQAEFLAMMNEPVQEAPAMGAGGDDLDAAQFARAMQSISPQQRAQLAATIGLTPEQFEQFSQQMQNMPREQLRQLLGALGGGGMPRGAGGGGGGGAPPQNVVRLTREEAEAVGRLCELGFSREDAAQAYLACDKNESLAANLLFDGFGGGGPTAVFPDSPAAAAPAPAAAAPAPASSDAAAPAPAPKPDDDDDMYS</sequence>
<dbReference type="PANTHER" id="PTHR10621">
    <property type="entry name" value="UV EXCISION REPAIR PROTEIN RAD23"/>
    <property type="match status" value="1"/>
</dbReference>
<dbReference type="GO" id="GO:0031593">
    <property type="term" value="F:polyubiquitin modification-dependent protein binding"/>
    <property type="evidence" value="ECO:0007669"/>
    <property type="project" value="TreeGrafter"/>
</dbReference>
<dbReference type="SUPFAM" id="SSF54236">
    <property type="entry name" value="Ubiquitin-like"/>
    <property type="match status" value="1"/>
</dbReference>
<protein>
    <recommendedName>
        <fullName evidence="9">UV excision repair protein RAD23</fullName>
    </recommendedName>
</protein>
<feature type="domain" description="Ubiquitin-like" evidence="6">
    <location>
        <begin position="1"/>
        <end position="77"/>
    </location>
</feature>
<dbReference type="CDD" id="cd01805">
    <property type="entry name" value="Ubl_Rad23"/>
    <property type="match status" value="1"/>
</dbReference>
<evidence type="ECO:0000256" key="2">
    <source>
        <dbReference type="ARBA" id="ARBA00022763"/>
    </source>
</evidence>
<dbReference type="GO" id="GO:0005654">
    <property type="term" value="C:nucleoplasm"/>
    <property type="evidence" value="ECO:0007669"/>
    <property type="project" value="TreeGrafter"/>
</dbReference>
<feature type="region of interest" description="Disordered" evidence="4">
    <location>
        <begin position="77"/>
        <end position="114"/>
    </location>
</feature>
<dbReference type="InterPro" id="IPR029071">
    <property type="entry name" value="Ubiquitin-like_domsf"/>
</dbReference>
<dbReference type="SUPFAM" id="SSF101238">
    <property type="entry name" value="XPC-binding domain"/>
    <property type="match status" value="1"/>
</dbReference>
<dbReference type="InterPro" id="IPR009060">
    <property type="entry name" value="UBA-like_sf"/>
</dbReference>
<evidence type="ECO:0000259" key="6">
    <source>
        <dbReference type="PROSITE" id="PS50053"/>
    </source>
</evidence>
<dbReference type="GO" id="GO:0005829">
    <property type="term" value="C:cytosol"/>
    <property type="evidence" value="ECO:0007669"/>
    <property type="project" value="TreeGrafter"/>
</dbReference>
<dbReference type="InterPro" id="IPR036353">
    <property type="entry name" value="XPC-bd_sf"/>
</dbReference>
<feature type="region of interest" description="Disordered" evidence="4">
    <location>
        <begin position="375"/>
        <end position="418"/>
    </location>
</feature>
<evidence type="ECO:0000313" key="8">
    <source>
        <dbReference type="Proteomes" id="UP000789595"/>
    </source>
</evidence>
<dbReference type="Gene3D" id="1.10.10.540">
    <property type="entry name" value="XPC-binding domain"/>
    <property type="match status" value="1"/>
</dbReference>
<accession>A0A8J2SQ80</accession>
<dbReference type="Pfam" id="PF00627">
    <property type="entry name" value="UBA"/>
    <property type="match status" value="2"/>
</dbReference>
<evidence type="ECO:0008006" key="9">
    <source>
        <dbReference type="Google" id="ProtNLM"/>
    </source>
</evidence>
<dbReference type="GO" id="GO:0006289">
    <property type="term" value="P:nucleotide-excision repair"/>
    <property type="evidence" value="ECO:0007669"/>
    <property type="project" value="InterPro"/>
</dbReference>
<keyword evidence="2" id="KW-0227">DNA damage</keyword>
<dbReference type="PANTHER" id="PTHR10621:SF0">
    <property type="entry name" value="UV EXCISION REPAIR PROTEIN RAD23"/>
    <property type="match status" value="1"/>
</dbReference>
<gene>
    <name evidence="7" type="ORF">PECAL_4P20190</name>
</gene>
<dbReference type="OrthoDB" id="419317at2759"/>
<dbReference type="SMART" id="SM00165">
    <property type="entry name" value="UBA"/>
    <property type="match status" value="2"/>
</dbReference>
<comment type="caution">
    <text evidence="7">The sequence shown here is derived from an EMBL/GenBank/DDBJ whole genome shotgun (WGS) entry which is preliminary data.</text>
</comment>
<evidence type="ECO:0000256" key="4">
    <source>
        <dbReference type="SAM" id="MobiDB-lite"/>
    </source>
</evidence>
<dbReference type="GO" id="GO:0043161">
    <property type="term" value="P:proteasome-mediated ubiquitin-dependent protein catabolic process"/>
    <property type="evidence" value="ECO:0007669"/>
    <property type="project" value="InterPro"/>
</dbReference>
<dbReference type="AlphaFoldDB" id="A0A8J2SQ80"/>
<dbReference type="InterPro" id="IPR000626">
    <property type="entry name" value="Ubiquitin-like_dom"/>
</dbReference>
<evidence type="ECO:0000256" key="3">
    <source>
        <dbReference type="ARBA" id="ARBA00023204"/>
    </source>
</evidence>
<feature type="compositionally biased region" description="Low complexity" evidence="4">
    <location>
        <begin position="99"/>
        <end position="112"/>
    </location>
</feature>
<dbReference type="CDD" id="cd14291">
    <property type="entry name" value="UBA1_NUB1_like"/>
    <property type="match status" value="1"/>
</dbReference>
<feature type="compositionally biased region" description="Low complexity" evidence="4">
    <location>
        <begin position="379"/>
        <end position="404"/>
    </location>
</feature>
<dbReference type="GO" id="GO:0070628">
    <property type="term" value="F:proteasome binding"/>
    <property type="evidence" value="ECO:0007669"/>
    <property type="project" value="TreeGrafter"/>
</dbReference>
<dbReference type="GO" id="GO:0043130">
    <property type="term" value="F:ubiquitin binding"/>
    <property type="evidence" value="ECO:0007669"/>
    <property type="project" value="TreeGrafter"/>
</dbReference>
<dbReference type="InterPro" id="IPR015940">
    <property type="entry name" value="UBA"/>
</dbReference>
<evidence type="ECO:0000259" key="5">
    <source>
        <dbReference type="PROSITE" id="PS50030"/>
    </source>
</evidence>
<dbReference type="SUPFAM" id="SSF46934">
    <property type="entry name" value="UBA-like"/>
    <property type="match status" value="2"/>
</dbReference>
<dbReference type="FunFam" id="1.10.8.10:FF:000002">
    <property type="entry name" value="UV excision repair protein RAD23 homolog"/>
    <property type="match status" value="1"/>
</dbReference>
<dbReference type="InterPro" id="IPR015360">
    <property type="entry name" value="XPC-bd"/>
</dbReference>
<dbReference type="Gene3D" id="3.10.20.90">
    <property type="entry name" value="Phosphatidylinositol 3-kinase Catalytic Subunit, Chain A, domain 1"/>
    <property type="match status" value="1"/>
</dbReference>
<feature type="compositionally biased region" description="Gly residues" evidence="4">
    <location>
        <begin position="301"/>
        <end position="318"/>
    </location>
</feature>
<dbReference type="GO" id="GO:0003684">
    <property type="term" value="F:damaged DNA binding"/>
    <property type="evidence" value="ECO:0007669"/>
    <property type="project" value="InterPro"/>
</dbReference>
<dbReference type="CDD" id="cd14281">
    <property type="entry name" value="UBA2_Rad23_like"/>
    <property type="match status" value="1"/>
</dbReference>
<dbReference type="PROSITE" id="PS50030">
    <property type="entry name" value="UBA"/>
    <property type="match status" value="2"/>
</dbReference>
<feature type="compositionally biased region" description="Pro residues" evidence="4">
    <location>
        <begin position="81"/>
        <end position="98"/>
    </location>
</feature>
<dbReference type="Gene3D" id="1.10.8.10">
    <property type="entry name" value="DNA helicase RuvA subunit, C-terminal domain"/>
    <property type="match status" value="2"/>
</dbReference>
<keyword evidence="8" id="KW-1185">Reference proteome</keyword>
<dbReference type="SMART" id="SM00727">
    <property type="entry name" value="STI1"/>
    <property type="match status" value="1"/>
</dbReference>
<dbReference type="Proteomes" id="UP000789595">
    <property type="component" value="Unassembled WGS sequence"/>
</dbReference>
<dbReference type="Pfam" id="PF09280">
    <property type="entry name" value="XPC-binding"/>
    <property type="match status" value="1"/>
</dbReference>
<dbReference type="SMART" id="SM00213">
    <property type="entry name" value="UBQ"/>
    <property type="match status" value="1"/>
</dbReference>
<reference evidence="7" key="1">
    <citation type="submission" date="2021-11" db="EMBL/GenBank/DDBJ databases">
        <authorList>
            <consortium name="Genoscope - CEA"/>
            <person name="William W."/>
        </authorList>
    </citation>
    <scope>NUCLEOTIDE SEQUENCE</scope>
</reference>
<feature type="domain" description="UBA" evidence="5">
    <location>
        <begin position="113"/>
        <end position="158"/>
    </location>
</feature>
<feature type="region of interest" description="Disordered" evidence="4">
    <location>
        <begin position="301"/>
        <end position="321"/>
    </location>
</feature>
<proteinExistence type="predicted"/>
<keyword evidence="1" id="KW-0677">Repeat</keyword>